<evidence type="ECO:0000313" key="2">
    <source>
        <dbReference type="EMBL" id="GEO34217.1"/>
    </source>
</evidence>
<name>A0A512DCQ6_9CELL</name>
<dbReference type="SUPFAM" id="SSF46894">
    <property type="entry name" value="C-terminal effector domain of the bipartite response regulators"/>
    <property type="match status" value="1"/>
</dbReference>
<gene>
    <name evidence="2" type="ORF">CAE01nite_19420</name>
</gene>
<evidence type="ECO:0000256" key="1">
    <source>
        <dbReference type="SAM" id="MobiDB-lite"/>
    </source>
</evidence>
<dbReference type="AlphaFoldDB" id="A0A512DCQ6"/>
<proteinExistence type="predicted"/>
<dbReference type="GO" id="GO:0006355">
    <property type="term" value="P:regulation of DNA-templated transcription"/>
    <property type="evidence" value="ECO:0007669"/>
    <property type="project" value="InterPro"/>
</dbReference>
<dbReference type="InterPro" id="IPR016032">
    <property type="entry name" value="Sig_transdc_resp-reg_C-effctor"/>
</dbReference>
<evidence type="ECO:0008006" key="4">
    <source>
        <dbReference type="Google" id="ProtNLM"/>
    </source>
</evidence>
<accession>A0A512DCQ6</accession>
<dbReference type="GO" id="GO:0003677">
    <property type="term" value="F:DNA binding"/>
    <property type="evidence" value="ECO:0007669"/>
    <property type="project" value="InterPro"/>
</dbReference>
<reference evidence="2 3" key="1">
    <citation type="submission" date="2019-07" db="EMBL/GenBank/DDBJ databases">
        <title>Whole genome shotgun sequence of Cellulomonas aerilata NBRC 106308.</title>
        <authorList>
            <person name="Hosoyama A."/>
            <person name="Uohara A."/>
            <person name="Ohji S."/>
            <person name="Ichikawa N."/>
        </authorList>
    </citation>
    <scope>NUCLEOTIDE SEQUENCE [LARGE SCALE GENOMIC DNA]</scope>
    <source>
        <strain evidence="2 3">NBRC 106308</strain>
    </source>
</reference>
<feature type="region of interest" description="Disordered" evidence="1">
    <location>
        <begin position="197"/>
        <end position="219"/>
    </location>
</feature>
<dbReference type="Proteomes" id="UP000321181">
    <property type="component" value="Unassembled WGS sequence"/>
</dbReference>
<organism evidence="2 3">
    <name type="scientific">Cellulomonas aerilata</name>
    <dbReference type="NCBI Taxonomy" id="515326"/>
    <lineage>
        <taxon>Bacteria</taxon>
        <taxon>Bacillati</taxon>
        <taxon>Actinomycetota</taxon>
        <taxon>Actinomycetes</taxon>
        <taxon>Micrococcales</taxon>
        <taxon>Cellulomonadaceae</taxon>
        <taxon>Cellulomonas</taxon>
    </lineage>
</organism>
<keyword evidence="3" id="KW-1185">Reference proteome</keyword>
<dbReference type="Gene3D" id="1.10.10.10">
    <property type="entry name" value="Winged helix-like DNA-binding domain superfamily/Winged helix DNA-binding domain"/>
    <property type="match status" value="1"/>
</dbReference>
<protein>
    <recommendedName>
        <fullName evidence="4">HTH luxR-type domain-containing protein</fullName>
    </recommendedName>
</protein>
<sequence>MLFTEPTTRARVRGTLERQGYRIAQPDRLLEWVTGRRPHVLVVTGDDPPAQRARAAVMRAAPEAACVVLATDPTPGRYRELMETCTAVLPESAPQEDVAVAVAGAWRELSCLPRSAARALSGDGSTAPSPAVTVAPREAGWLRALADGATVAGLARTAGYSPREMYRLLSALYAQLGAAGRTEALLRADRLGLLSVTAPGPDASVPRPHPASSSRSVTS</sequence>
<dbReference type="EMBL" id="BJYY01000013">
    <property type="protein sequence ID" value="GEO34217.1"/>
    <property type="molecule type" value="Genomic_DNA"/>
</dbReference>
<evidence type="ECO:0000313" key="3">
    <source>
        <dbReference type="Proteomes" id="UP000321181"/>
    </source>
</evidence>
<dbReference type="InterPro" id="IPR036388">
    <property type="entry name" value="WH-like_DNA-bd_sf"/>
</dbReference>
<comment type="caution">
    <text evidence="2">The sequence shown here is derived from an EMBL/GenBank/DDBJ whole genome shotgun (WGS) entry which is preliminary data.</text>
</comment>